<proteinExistence type="predicted"/>
<evidence type="ECO:0000313" key="1">
    <source>
        <dbReference type="EMBL" id="SVE56545.1"/>
    </source>
</evidence>
<dbReference type="AlphaFoldDB" id="A0A383EJV4"/>
<organism evidence="1">
    <name type="scientific">marine metagenome</name>
    <dbReference type="NCBI Taxonomy" id="408172"/>
    <lineage>
        <taxon>unclassified sequences</taxon>
        <taxon>metagenomes</taxon>
        <taxon>ecological metagenomes</taxon>
    </lineage>
</organism>
<accession>A0A383EJV4</accession>
<feature type="non-terminal residue" evidence="1">
    <location>
        <position position="91"/>
    </location>
</feature>
<name>A0A383EJV4_9ZZZZ</name>
<dbReference type="EMBL" id="UINC01226170">
    <property type="protein sequence ID" value="SVE56545.1"/>
    <property type="molecule type" value="Genomic_DNA"/>
</dbReference>
<reference evidence="1" key="1">
    <citation type="submission" date="2018-05" db="EMBL/GenBank/DDBJ databases">
        <authorList>
            <person name="Lanie J.A."/>
            <person name="Ng W.-L."/>
            <person name="Kazmierczak K.M."/>
            <person name="Andrzejewski T.M."/>
            <person name="Davidsen T.M."/>
            <person name="Wayne K.J."/>
            <person name="Tettelin H."/>
            <person name="Glass J.I."/>
            <person name="Rusch D."/>
            <person name="Podicherti R."/>
            <person name="Tsui H.-C.T."/>
            <person name="Winkler M.E."/>
        </authorList>
    </citation>
    <scope>NUCLEOTIDE SEQUENCE</scope>
</reference>
<protein>
    <submittedName>
        <fullName evidence="1">Uncharacterized protein</fullName>
    </submittedName>
</protein>
<gene>
    <name evidence="1" type="ORF">METZ01_LOCUS509399</name>
</gene>
<sequence length="91" mass="10372">MLLGFSLLVIPWLSYLQLIEMERLLIQSRENVQLLLARGISTLFNGRDDLFDDLPLSYPLEYEPLYVHPLTTSIRLDGHPGDWGSGLTDKA</sequence>